<reference evidence="1" key="1">
    <citation type="journal article" date="2020" name="Stud. Mycol.">
        <title>101 Dothideomycetes genomes: a test case for predicting lifestyles and emergence of pathogens.</title>
        <authorList>
            <person name="Haridas S."/>
            <person name="Albert R."/>
            <person name="Binder M."/>
            <person name="Bloem J."/>
            <person name="Labutti K."/>
            <person name="Salamov A."/>
            <person name="Andreopoulos B."/>
            <person name="Baker S."/>
            <person name="Barry K."/>
            <person name="Bills G."/>
            <person name="Bluhm B."/>
            <person name="Cannon C."/>
            <person name="Castanera R."/>
            <person name="Culley D."/>
            <person name="Daum C."/>
            <person name="Ezra D."/>
            <person name="Gonzalez J."/>
            <person name="Henrissat B."/>
            <person name="Kuo A."/>
            <person name="Liang C."/>
            <person name="Lipzen A."/>
            <person name="Lutzoni F."/>
            <person name="Magnuson J."/>
            <person name="Mondo S."/>
            <person name="Nolan M."/>
            <person name="Ohm R."/>
            <person name="Pangilinan J."/>
            <person name="Park H.-J."/>
            <person name="Ramirez L."/>
            <person name="Alfaro M."/>
            <person name="Sun H."/>
            <person name="Tritt A."/>
            <person name="Yoshinaga Y."/>
            <person name="Zwiers L.-H."/>
            <person name="Turgeon B."/>
            <person name="Goodwin S."/>
            <person name="Spatafora J."/>
            <person name="Crous P."/>
            <person name="Grigoriev I."/>
        </authorList>
    </citation>
    <scope>NUCLEOTIDE SEQUENCE</scope>
    <source>
        <strain evidence="1">CBS 133067</strain>
    </source>
</reference>
<dbReference type="EMBL" id="ML978121">
    <property type="protein sequence ID" value="KAF2103696.1"/>
    <property type="molecule type" value="Genomic_DNA"/>
</dbReference>
<protein>
    <submittedName>
        <fullName evidence="1">Uncharacterized protein</fullName>
    </submittedName>
</protein>
<dbReference type="AlphaFoldDB" id="A0A9P4ISZ2"/>
<dbReference type="Proteomes" id="UP000799772">
    <property type="component" value="Unassembled WGS sequence"/>
</dbReference>
<name>A0A9P4ISZ2_9PEZI</name>
<proteinExistence type="predicted"/>
<comment type="caution">
    <text evidence="1">The sequence shown here is derived from an EMBL/GenBank/DDBJ whole genome shotgun (WGS) entry which is preliminary data.</text>
</comment>
<sequence length="322" mass="37037">MGGLDLVRWANFEIGGAALVETTLDDTVFVPSAVIRNLRVKIPRNATRAELIDMFVTHWGTGNSATSLVDEIINFQPIKLAFTRFHRELIQKSKGHKGFRWETVITQVTAAVQSYNNLLSQERHNSTITQELSTVDWYSWLTLVIIDYHIVAGKRRHVPKRDLHPYPDYPGFHQVHPRVFNKADWDRHTRAELSFEASGCQYLDDPLHHLTKMLVPRQMYQDASIQKEGDLFERARHYCLMPLKESTEVEVIAEARDPIALFHQPTERRMAESVGTLTTTPDFDGGISLDTTIKELQVELTRRDDAWPTRLPLDMHQSDIIN</sequence>
<gene>
    <name evidence="1" type="ORF">NA57DRAFT_69909</name>
</gene>
<evidence type="ECO:0000313" key="1">
    <source>
        <dbReference type="EMBL" id="KAF2103696.1"/>
    </source>
</evidence>
<accession>A0A9P4ISZ2</accession>
<keyword evidence="2" id="KW-1185">Reference proteome</keyword>
<organism evidence="1 2">
    <name type="scientific">Rhizodiscina lignyota</name>
    <dbReference type="NCBI Taxonomy" id="1504668"/>
    <lineage>
        <taxon>Eukaryota</taxon>
        <taxon>Fungi</taxon>
        <taxon>Dikarya</taxon>
        <taxon>Ascomycota</taxon>
        <taxon>Pezizomycotina</taxon>
        <taxon>Dothideomycetes</taxon>
        <taxon>Pleosporomycetidae</taxon>
        <taxon>Aulographales</taxon>
        <taxon>Rhizodiscinaceae</taxon>
        <taxon>Rhizodiscina</taxon>
    </lineage>
</organism>
<evidence type="ECO:0000313" key="2">
    <source>
        <dbReference type="Proteomes" id="UP000799772"/>
    </source>
</evidence>